<dbReference type="AlphaFoldDB" id="A0A1B8G9S0"/>
<evidence type="ECO:0000313" key="3">
    <source>
        <dbReference type="Proteomes" id="UP000091956"/>
    </source>
</evidence>
<reference evidence="2 3" key="1">
    <citation type="submission" date="2016-03" db="EMBL/GenBank/DDBJ databases">
        <title>Comparative genomics of Pseudogymnoascus destructans, the fungus causing white-nose syndrome of bats.</title>
        <authorList>
            <person name="Palmer J.M."/>
            <person name="Drees K.P."/>
            <person name="Foster J.T."/>
            <person name="Lindner D.L."/>
        </authorList>
    </citation>
    <scope>NUCLEOTIDE SEQUENCE [LARGE SCALE GENOMIC DNA]</scope>
    <source>
        <strain evidence="2 3">UAMH 10579</strain>
    </source>
</reference>
<sequence length="342" mass="35889">MRGTVIVEVVAAATFVYVVAAQETTSLFLPYFAPGHPLLASIVDADHTATTYSVACSIHEPTVLNGCRVPIPFYLTSGPTFMHATMSLPSTSEIRTHTTTRLSIPLASEYLYLFPAYTEDAYCHLLPTSASCLVTATGGALTVPTFTNRRTLVGDGFWGGWREAVVTDVMPRSYALGGGGGREEGKGKGKKEKGEGEERVWKKSVVSEIPQTLDVVGEKAEGVKTPARTGGGVVPKETGGGVVAGGGGMMTTTAMPGSEIASGSATPDADVEVGGEAAIGSGEAHIDTLTTTKTESREITETKIITETAVVTETLIVTELAVVTDTGVRRSDDQRSVRKENL</sequence>
<dbReference type="OrthoDB" id="3439871at2759"/>
<evidence type="ECO:0000313" key="2">
    <source>
        <dbReference type="EMBL" id="OBT92589.1"/>
    </source>
</evidence>
<organism evidence="2 3">
    <name type="scientific">Pseudogymnoascus verrucosus</name>
    <dbReference type="NCBI Taxonomy" id="342668"/>
    <lineage>
        <taxon>Eukaryota</taxon>
        <taxon>Fungi</taxon>
        <taxon>Dikarya</taxon>
        <taxon>Ascomycota</taxon>
        <taxon>Pezizomycotina</taxon>
        <taxon>Leotiomycetes</taxon>
        <taxon>Thelebolales</taxon>
        <taxon>Thelebolaceae</taxon>
        <taxon>Pseudogymnoascus</taxon>
    </lineage>
</organism>
<name>A0A1B8G9S0_9PEZI</name>
<gene>
    <name evidence="2" type="ORF">VE01_09670</name>
</gene>
<reference evidence="3" key="2">
    <citation type="journal article" date="2018" name="Nat. Commun.">
        <title>Extreme sensitivity to ultraviolet light in the fungal pathogen causing white-nose syndrome of bats.</title>
        <authorList>
            <person name="Palmer J.M."/>
            <person name="Drees K.P."/>
            <person name="Foster J.T."/>
            <person name="Lindner D.L."/>
        </authorList>
    </citation>
    <scope>NUCLEOTIDE SEQUENCE [LARGE SCALE GENOMIC DNA]</scope>
    <source>
        <strain evidence="3">UAMH 10579</strain>
    </source>
</reference>
<feature type="compositionally biased region" description="Basic and acidic residues" evidence="1">
    <location>
        <begin position="181"/>
        <end position="201"/>
    </location>
</feature>
<dbReference type="RefSeq" id="XP_018126322.1">
    <property type="nucleotide sequence ID" value="XM_018279082.2"/>
</dbReference>
<evidence type="ECO:0000256" key="1">
    <source>
        <dbReference type="SAM" id="MobiDB-lite"/>
    </source>
</evidence>
<dbReference type="GeneID" id="28843056"/>
<proteinExistence type="predicted"/>
<dbReference type="Proteomes" id="UP000091956">
    <property type="component" value="Unassembled WGS sequence"/>
</dbReference>
<feature type="compositionally biased region" description="Gly residues" evidence="1">
    <location>
        <begin position="229"/>
        <end position="245"/>
    </location>
</feature>
<keyword evidence="3" id="KW-1185">Reference proteome</keyword>
<feature type="region of interest" description="Disordered" evidence="1">
    <location>
        <begin position="175"/>
        <end position="201"/>
    </location>
</feature>
<dbReference type="PANTHER" id="PTHR40640">
    <property type="entry name" value="ANCHORED GLYCOPROTEIN, PUTATIVE (AFU_ORTHOLOGUE AFUA_8G04860)-RELATED"/>
    <property type="match status" value="1"/>
</dbReference>
<feature type="region of interest" description="Disordered" evidence="1">
    <location>
        <begin position="222"/>
        <end position="245"/>
    </location>
</feature>
<dbReference type="PANTHER" id="PTHR40640:SF1">
    <property type="entry name" value="ANCHORED GLYCOPROTEIN, PUTATIVE (AFU_ORTHOLOGUE AFUA_8G04860)-RELATED"/>
    <property type="match status" value="1"/>
</dbReference>
<accession>A0A1B8G9S0</accession>
<dbReference type="EMBL" id="KV460265">
    <property type="protein sequence ID" value="OBT92589.1"/>
    <property type="molecule type" value="Genomic_DNA"/>
</dbReference>
<protein>
    <submittedName>
        <fullName evidence="2">Uncharacterized protein</fullName>
    </submittedName>
</protein>